<organism evidence="2 3">
    <name type="scientific">Gluconobacter morbifer G707</name>
    <dbReference type="NCBI Taxonomy" id="1088869"/>
    <lineage>
        <taxon>Bacteria</taxon>
        <taxon>Pseudomonadati</taxon>
        <taxon>Pseudomonadota</taxon>
        <taxon>Alphaproteobacteria</taxon>
        <taxon>Acetobacterales</taxon>
        <taxon>Acetobacteraceae</taxon>
        <taxon>Gluconobacter</taxon>
    </lineage>
</organism>
<feature type="region of interest" description="Disordered" evidence="1">
    <location>
        <begin position="49"/>
        <end position="72"/>
    </location>
</feature>
<keyword evidence="3" id="KW-1185">Reference proteome</keyword>
<evidence type="ECO:0000256" key="1">
    <source>
        <dbReference type="SAM" id="MobiDB-lite"/>
    </source>
</evidence>
<accession>G6XJA9</accession>
<gene>
    <name evidence="2" type="ORF">GMO_15750</name>
</gene>
<dbReference type="PATRIC" id="fig|1088869.3.peg.1572"/>
<sequence length="83" mass="9143">MADLSVSEHPDWQELRALTASWLVQRSRGKAPSPLGEEDFRTIVGIVQDPLSGSGIPDADETSSPPLSDDPYHYAREHLARCL</sequence>
<proteinExistence type="predicted"/>
<evidence type="ECO:0000313" key="2">
    <source>
        <dbReference type="EMBL" id="EHH68225.1"/>
    </source>
</evidence>
<protein>
    <submittedName>
        <fullName evidence="2">Uncharacterized protein</fullName>
    </submittedName>
</protein>
<name>G6XJA9_9PROT</name>
<dbReference type="AlphaFoldDB" id="G6XJA9"/>
<comment type="caution">
    <text evidence="2">The sequence shown here is derived from an EMBL/GenBank/DDBJ whole genome shotgun (WGS) entry which is preliminary data.</text>
</comment>
<reference evidence="2 3" key="1">
    <citation type="submission" date="2011-10" db="EMBL/GenBank/DDBJ databases">
        <title>Genome sequence of Gluconobacter morbifer G707, isolated from Drosophila gut.</title>
        <authorList>
            <person name="Lee W.-J."/>
            <person name="Kim E.-K."/>
        </authorList>
    </citation>
    <scope>NUCLEOTIDE SEQUENCE [LARGE SCALE GENOMIC DNA]</scope>
    <source>
        <strain evidence="2 3">G707</strain>
    </source>
</reference>
<dbReference type="Proteomes" id="UP000004949">
    <property type="component" value="Unassembled WGS sequence"/>
</dbReference>
<evidence type="ECO:0000313" key="3">
    <source>
        <dbReference type="Proteomes" id="UP000004949"/>
    </source>
</evidence>
<dbReference type="EMBL" id="AGQV01000004">
    <property type="protein sequence ID" value="EHH68225.1"/>
    <property type="molecule type" value="Genomic_DNA"/>
</dbReference>